<feature type="binding site" evidence="11">
    <location>
        <begin position="306"/>
        <end position="310"/>
    </location>
    <ligand>
        <name>FMN</name>
        <dbReference type="ChEBI" id="CHEBI:58210"/>
    </ligand>
</feature>
<dbReference type="InterPro" id="IPR020541">
    <property type="entry name" value="Chorismate_synthase_CS"/>
</dbReference>
<reference evidence="13 14" key="1">
    <citation type="journal article" date="2014" name="Genome Announc.">
        <title>Draft Genome Sequence of Fervidicella metallireducens Strain AeBT, an Iron-Reducing Thermoanaerobe from the Great Artesian Basin.</title>
        <authorList>
            <person name="Patel B.K."/>
        </authorList>
    </citation>
    <scope>NUCLEOTIDE SEQUENCE [LARGE SCALE GENOMIC DNA]</scope>
    <source>
        <strain evidence="13 14">AeB</strain>
    </source>
</reference>
<keyword evidence="5 11" id="KW-0285">Flavoprotein</keyword>
<comment type="pathway">
    <text evidence="1 11 12">Metabolic intermediate biosynthesis; chorismate biosynthesis; chorismate from D-erythrose 4-phosphate and phosphoenolpyruvate: step 7/7.</text>
</comment>
<dbReference type="GO" id="GO:0004107">
    <property type="term" value="F:chorismate synthase activity"/>
    <property type="evidence" value="ECO:0007669"/>
    <property type="project" value="UniProtKB-UniRule"/>
</dbReference>
<keyword evidence="10 11" id="KW-0456">Lyase</keyword>
<comment type="cofactor">
    <cofactor evidence="11 12">
        <name>FMNH2</name>
        <dbReference type="ChEBI" id="CHEBI:57618"/>
    </cofactor>
    <text evidence="11 12">Reduced FMN (FMNH(2)).</text>
</comment>
<dbReference type="PROSITE" id="PS00788">
    <property type="entry name" value="CHORISMATE_SYNTHASE_2"/>
    <property type="match status" value="1"/>
</dbReference>
<dbReference type="Pfam" id="PF01264">
    <property type="entry name" value="Chorismate_synt"/>
    <property type="match status" value="1"/>
</dbReference>
<feature type="binding site" evidence="11">
    <location>
        <position position="291"/>
    </location>
    <ligand>
        <name>FMN</name>
        <dbReference type="ChEBI" id="CHEBI:58210"/>
    </ligand>
</feature>
<dbReference type="PROSITE" id="PS00787">
    <property type="entry name" value="CHORISMATE_SYNTHASE_1"/>
    <property type="match status" value="1"/>
</dbReference>
<keyword evidence="6 11" id="KW-0288">FMN</keyword>
<evidence type="ECO:0000313" key="13">
    <source>
        <dbReference type="EMBL" id="EYE89210.1"/>
    </source>
</evidence>
<evidence type="ECO:0000256" key="12">
    <source>
        <dbReference type="RuleBase" id="RU000605"/>
    </source>
</evidence>
<name>A0A017RZ46_9CLOT</name>
<feature type="binding site" evidence="11">
    <location>
        <begin position="126"/>
        <end position="128"/>
    </location>
    <ligand>
        <name>FMN</name>
        <dbReference type="ChEBI" id="CHEBI:58210"/>
    </ligand>
</feature>
<keyword evidence="8 11" id="KW-0521">NADP</keyword>
<dbReference type="InterPro" id="IPR000453">
    <property type="entry name" value="Chorismate_synth"/>
</dbReference>
<comment type="similarity">
    <text evidence="2 11 12">Belongs to the chorismate synthase family.</text>
</comment>
<dbReference type="OrthoDB" id="9771806at2"/>
<dbReference type="Proteomes" id="UP000019681">
    <property type="component" value="Unassembled WGS sequence"/>
</dbReference>
<evidence type="ECO:0000256" key="8">
    <source>
        <dbReference type="ARBA" id="ARBA00022857"/>
    </source>
</evidence>
<proteinExistence type="inferred from homology"/>
<dbReference type="PIRSF" id="PIRSF001456">
    <property type="entry name" value="Chorismate_synth"/>
    <property type="match status" value="1"/>
</dbReference>
<keyword evidence="4 11" id="KW-0028">Amino-acid biosynthesis</keyword>
<evidence type="ECO:0000256" key="7">
    <source>
        <dbReference type="ARBA" id="ARBA00022827"/>
    </source>
</evidence>
<evidence type="ECO:0000256" key="3">
    <source>
        <dbReference type="ARBA" id="ARBA00013036"/>
    </source>
</evidence>
<feature type="binding site" evidence="11">
    <location>
        <position position="40"/>
    </location>
    <ligand>
        <name>NADP(+)</name>
        <dbReference type="ChEBI" id="CHEBI:58349"/>
    </ligand>
</feature>
<dbReference type="PANTHER" id="PTHR21085:SF0">
    <property type="entry name" value="CHORISMATE SYNTHASE"/>
    <property type="match status" value="1"/>
</dbReference>
<evidence type="ECO:0000313" key="14">
    <source>
        <dbReference type="Proteomes" id="UP000019681"/>
    </source>
</evidence>
<sequence length="382" mass="42989">MLRFLDAGESHGKGLVAIIEGFPSNVEIDINRVNLQLARRQRGYGRGERMKIEYDQVEILSGIRGGKTTGSPISMLIYNKDYKNWMDIMDIQKEYTGKITVPRPGHADLNGILKYNLNDIRNVIERASARETAIRTAIGAICMELLNKFDVKIVSRVLRIGKVEDLSRVDMSAEENIKRIEESQIRCFDAKIEKRMIEEIELAKEKGETLGGEVEVIAYNIPCGLGSYSSYDRRMDYIISGAIMSIQAVKAMEFGEGIMASCSYGSEVNDEIIVENDYYKRSTNYAGGIEGGITNGMPVVIKVYMKPIPTTRKGIKTVKLNGEEAISRYERSDTCAVPSLGVVCENILAFEITKEFLNKFGGDSIEDIRNSYDFYLKRISRR</sequence>
<keyword evidence="7 11" id="KW-0274">FAD</keyword>
<organism evidence="13 14">
    <name type="scientific">Fervidicella metallireducens AeB</name>
    <dbReference type="NCBI Taxonomy" id="1403537"/>
    <lineage>
        <taxon>Bacteria</taxon>
        <taxon>Bacillati</taxon>
        <taxon>Bacillota</taxon>
        <taxon>Clostridia</taxon>
        <taxon>Eubacteriales</taxon>
        <taxon>Clostridiaceae</taxon>
        <taxon>Fervidicella</taxon>
    </lineage>
</organism>
<dbReference type="GO" id="GO:0008652">
    <property type="term" value="P:amino acid biosynthetic process"/>
    <property type="evidence" value="ECO:0007669"/>
    <property type="project" value="UniProtKB-KW"/>
</dbReference>
<evidence type="ECO:0000256" key="5">
    <source>
        <dbReference type="ARBA" id="ARBA00022630"/>
    </source>
</evidence>
<dbReference type="Gene3D" id="3.60.150.10">
    <property type="entry name" value="Chorismate synthase AroC"/>
    <property type="match status" value="1"/>
</dbReference>
<dbReference type="SUPFAM" id="SSF103263">
    <property type="entry name" value="Chorismate synthase, AroC"/>
    <property type="match status" value="1"/>
</dbReference>
<feature type="binding site" evidence="11">
    <location>
        <begin position="247"/>
        <end position="248"/>
    </location>
    <ligand>
        <name>FMN</name>
        <dbReference type="ChEBI" id="CHEBI:58210"/>
    </ligand>
</feature>
<comment type="function">
    <text evidence="11">Catalyzes the anti-1,4-elimination of the C-3 phosphate and the C-6 proR hydrogen from 5-enolpyruvylshikimate-3-phosphate (EPSP) to yield chorismate, which is the branch point compound that serves as the starting substrate for the three terminal pathways of aromatic amino acid biosynthesis. This reaction introduces a second double bond into the aromatic ring system.</text>
</comment>
<comment type="caution">
    <text evidence="13">The sequence shown here is derived from an EMBL/GenBank/DDBJ whole genome shotgun (WGS) entry which is preliminary data.</text>
</comment>
<dbReference type="AlphaFoldDB" id="A0A017RZ46"/>
<keyword evidence="9 11" id="KW-0057">Aromatic amino acid biosynthesis</keyword>
<evidence type="ECO:0000256" key="11">
    <source>
        <dbReference type="HAMAP-Rule" id="MF_00300"/>
    </source>
</evidence>
<dbReference type="CDD" id="cd07304">
    <property type="entry name" value="Chorismate_synthase"/>
    <property type="match status" value="1"/>
</dbReference>
<accession>A0A017RZ46</accession>
<gene>
    <name evidence="11" type="primary">aroC</name>
    <name evidence="13" type="ORF">Q428_03720</name>
</gene>
<comment type="catalytic activity">
    <reaction evidence="11 12">
        <text>5-O-(1-carboxyvinyl)-3-phosphoshikimate = chorismate + phosphate</text>
        <dbReference type="Rhea" id="RHEA:21020"/>
        <dbReference type="ChEBI" id="CHEBI:29748"/>
        <dbReference type="ChEBI" id="CHEBI:43474"/>
        <dbReference type="ChEBI" id="CHEBI:57701"/>
        <dbReference type="EC" id="4.2.3.5"/>
    </reaction>
</comment>
<evidence type="ECO:0000256" key="1">
    <source>
        <dbReference type="ARBA" id="ARBA00005044"/>
    </source>
</evidence>
<dbReference type="PANTHER" id="PTHR21085">
    <property type="entry name" value="CHORISMATE SYNTHASE"/>
    <property type="match status" value="1"/>
</dbReference>
<feature type="binding site" evidence="11">
    <location>
        <position position="331"/>
    </location>
    <ligand>
        <name>FMN</name>
        <dbReference type="ChEBI" id="CHEBI:58210"/>
    </ligand>
</feature>
<dbReference type="GO" id="GO:0009423">
    <property type="term" value="P:chorismate biosynthetic process"/>
    <property type="evidence" value="ECO:0007669"/>
    <property type="project" value="UniProtKB-UniRule"/>
</dbReference>
<dbReference type="UniPathway" id="UPA00053">
    <property type="reaction ID" value="UER00090"/>
</dbReference>
<dbReference type="EMBL" id="AZQP01000007">
    <property type="protein sequence ID" value="EYE89210.1"/>
    <property type="molecule type" value="Genomic_DNA"/>
</dbReference>
<dbReference type="FunFam" id="3.60.150.10:FF:000002">
    <property type="entry name" value="Chorismate synthase"/>
    <property type="match status" value="1"/>
</dbReference>
<evidence type="ECO:0000256" key="6">
    <source>
        <dbReference type="ARBA" id="ARBA00022643"/>
    </source>
</evidence>
<evidence type="ECO:0000256" key="9">
    <source>
        <dbReference type="ARBA" id="ARBA00023141"/>
    </source>
</evidence>
<dbReference type="HAMAP" id="MF_00300">
    <property type="entry name" value="Chorismate_synth"/>
    <property type="match status" value="1"/>
</dbReference>
<dbReference type="STRING" id="1403537.Q428_03720"/>
<dbReference type="GO" id="GO:0009073">
    <property type="term" value="P:aromatic amino acid family biosynthetic process"/>
    <property type="evidence" value="ECO:0007669"/>
    <property type="project" value="UniProtKB-KW"/>
</dbReference>
<protein>
    <recommendedName>
        <fullName evidence="3 11">Chorismate synthase</fullName>
        <shortName evidence="11">CS</shortName>
        <ecNumber evidence="3 11">4.2.3.5</ecNumber>
    </recommendedName>
    <alternativeName>
        <fullName evidence="11">5-enolpyruvylshikimate-3-phosphate phospholyase</fullName>
    </alternativeName>
</protein>
<evidence type="ECO:0000256" key="4">
    <source>
        <dbReference type="ARBA" id="ARBA00022605"/>
    </source>
</evidence>
<dbReference type="GO" id="GO:0010181">
    <property type="term" value="F:FMN binding"/>
    <property type="evidence" value="ECO:0007669"/>
    <property type="project" value="TreeGrafter"/>
</dbReference>
<keyword evidence="14" id="KW-1185">Reference proteome</keyword>
<dbReference type="NCBIfam" id="NF003793">
    <property type="entry name" value="PRK05382.1"/>
    <property type="match status" value="1"/>
</dbReference>
<evidence type="ECO:0000256" key="2">
    <source>
        <dbReference type="ARBA" id="ARBA00008014"/>
    </source>
</evidence>
<dbReference type="GO" id="GO:0005829">
    <property type="term" value="C:cytosol"/>
    <property type="evidence" value="ECO:0007669"/>
    <property type="project" value="TreeGrafter"/>
</dbReference>
<dbReference type="NCBIfam" id="TIGR00033">
    <property type="entry name" value="aroC"/>
    <property type="match status" value="1"/>
</dbReference>
<feature type="binding site" evidence="11">
    <location>
        <position position="46"/>
    </location>
    <ligand>
        <name>NADP(+)</name>
        <dbReference type="ChEBI" id="CHEBI:58349"/>
    </ligand>
</feature>
<comment type="subunit">
    <text evidence="11">Homotetramer.</text>
</comment>
<evidence type="ECO:0000256" key="10">
    <source>
        <dbReference type="ARBA" id="ARBA00023239"/>
    </source>
</evidence>
<dbReference type="EC" id="4.2.3.5" evidence="3 11"/>
<dbReference type="InterPro" id="IPR035904">
    <property type="entry name" value="Chorismate_synth_AroC_sf"/>
</dbReference>
<dbReference type="RefSeq" id="WP_035378261.1">
    <property type="nucleotide sequence ID" value="NZ_AZQP01000007.1"/>
</dbReference>